<keyword evidence="2" id="KW-0472">Membrane</keyword>
<protein>
    <submittedName>
        <fullName evidence="3">Uncharacterized protein</fullName>
    </submittedName>
</protein>
<evidence type="ECO:0000256" key="1">
    <source>
        <dbReference type="SAM" id="MobiDB-lite"/>
    </source>
</evidence>
<keyword evidence="2" id="KW-0812">Transmembrane</keyword>
<feature type="region of interest" description="Disordered" evidence="1">
    <location>
        <begin position="238"/>
        <end position="259"/>
    </location>
</feature>
<feature type="transmembrane region" description="Helical" evidence="2">
    <location>
        <begin position="128"/>
        <end position="149"/>
    </location>
</feature>
<sequence length="355" mass="35169">MKMQGAHLHGGHSHLHKRHGDWSGGGPPVVRPGTVPADSETSDDVDLDPTGSGGSGASTTTVGSGLGLVPSQTGGTSTSSPLSPTSTPGGAGVGGANPGPGGTGGTGQLGGGDPLAGSATSRLPPGAIAGLVVGLFALFTILGLVFYKFRGTLFGQRITQLFSSIGGAGSAALGGAAGAAAAIVSRKEKEYPQDQPQMGEKRPIPSPVVVAPAISANPFSDNHRLSANSPFSDAYRVTTPSPTPPSDAGHLSPTAAGAAAAAVATNKPLPTPPRFSSMTAGSTTSVGTTILSPSVLSFPMPPMTPALTATATTMSPRTPAHTQAQSLTSPFISMEQPGKTVVRITRKPVPGRDLP</sequence>
<comment type="caution">
    <text evidence="3">The sequence shown here is derived from an EMBL/GenBank/DDBJ whole genome shotgun (WGS) entry which is preliminary data.</text>
</comment>
<gene>
    <name evidence="3" type="ORF">B0T18DRAFT_402351</name>
</gene>
<feature type="region of interest" description="Disordered" evidence="1">
    <location>
        <begin position="1"/>
        <end position="118"/>
    </location>
</feature>
<proteinExistence type="predicted"/>
<reference evidence="3" key="1">
    <citation type="submission" date="2023-06" db="EMBL/GenBank/DDBJ databases">
        <title>Genome-scale phylogeny and comparative genomics of the fungal order Sordariales.</title>
        <authorList>
            <consortium name="Lawrence Berkeley National Laboratory"/>
            <person name="Hensen N."/>
            <person name="Bonometti L."/>
            <person name="Westerberg I."/>
            <person name="Brannstrom I.O."/>
            <person name="Guillou S."/>
            <person name="Cros-Aarteil S."/>
            <person name="Calhoun S."/>
            <person name="Haridas S."/>
            <person name="Kuo A."/>
            <person name="Mondo S."/>
            <person name="Pangilinan J."/>
            <person name="Riley R."/>
            <person name="LaButti K."/>
            <person name="Andreopoulos B."/>
            <person name="Lipzen A."/>
            <person name="Chen C."/>
            <person name="Yanf M."/>
            <person name="Daum C."/>
            <person name="Ng V."/>
            <person name="Clum A."/>
            <person name="Steindorff A."/>
            <person name="Ohm R."/>
            <person name="Martin F."/>
            <person name="Silar P."/>
            <person name="Natvig D."/>
            <person name="Lalanne C."/>
            <person name="Gautier V."/>
            <person name="Ament-velasquez S.L."/>
            <person name="Kruys A."/>
            <person name="Hutchinson M.I."/>
            <person name="Powell A.J."/>
            <person name="Barry K."/>
            <person name="Miller A.N."/>
            <person name="Grigoriev I.V."/>
            <person name="Debuchy R."/>
            <person name="Gladieux P."/>
            <person name="Thoren M.H."/>
            <person name="Johannesson H."/>
        </authorList>
    </citation>
    <scope>NUCLEOTIDE SEQUENCE</scope>
    <source>
        <strain evidence="3">SMH3187-1</strain>
    </source>
</reference>
<keyword evidence="4" id="KW-1185">Reference proteome</keyword>
<keyword evidence="2" id="KW-1133">Transmembrane helix</keyword>
<feature type="compositionally biased region" description="Low complexity" evidence="1">
    <location>
        <begin position="57"/>
        <end position="88"/>
    </location>
</feature>
<feature type="compositionally biased region" description="Basic residues" evidence="1">
    <location>
        <begin position="9"/>
        <end position="19"/>
    </location>
</feature>
<dbReference type="AlphaFoldDB" id="A0AA40K9X9"/>
<evidence type="ECO:0000256" key="2">
    <source>
        <dbReference type="SAM" id="Phobius"/>
    </source>
</evidence>
<feature type="transmembrane region" description="Helical" evidence="2">
    <location>
        <begin position="161"/>
        <end position="184"/>
    </location>
</feature>
<evidence type="ECO:0000313" key="4">
    <source>
        <dbReference type="Proteomes" id="UP001172155"/>
    </source>
</evidence>
<evidence type="ECO:0000313" key="3">
    <source>
        <dbReference type="EMBL" id="KAK0751365.1"/>
    </source>
</evidence>
<feature type="compositionally biased region" description="Gly residues" evidence="1">
    <location>
        <begin position="89"/>
        <end position="114"/>
    </location>
</feature>
<dbReference type="EMBL" id="JAUKUD010000002">
    <property type="protein sequence ID" value="KAK0751365.1"/>
    <property type="molecule type" value="Genomic_DNA"/>
</dbReference>
<accession>A0AA40K9X9</accession>
<organism evidence="3 4">
    <name type="scientific">Schizothecium vesticola</name>
    <dbReference type="NCBI Taxonomy" id="314040"/>
    <lineage>
        <taxon>Eukaryota</taxon>
        <taxon>Fungi</taxon>
        <taxon>Dikarya</taxon>
        <taxon>Ascomycota</taxon>
        <taxon>Pezizomycotina</taxon>
        <taxon>Sordariomycetes</taxon>
        <taxon>Sordariomycetidae</taxon>
        <taxon>Sordariales</taxon>
        <taxon>Schizotheciaceae</taxon>
        <taxon>Schizothecium</taxon>
    </lineage>
</organism>
<dbReference type="Proteomes" id="UP001172155">
    <property type="component" value="Unassembled WGS sequence"/>
</dbReference>
<name>A0AA40K9X9_9PEZI</name>